<gene>
    <name evidence="2 3" type="primary">LOC127565832</name>
</gene>
<protein>
    <submittedName>
        <fullName evidence="2 3">Uncharacterized protein LOC127565832</fullName>
    </submittedName>
</protein>
<reference evidence="2 3" key="1">
    <citation type="submission" date="2025-04" db="UniProtKB">
        <authorList>
            <consortium name="RefSeq"/>
        </authorList>
    </citation>
    <scope>IDENTIFICATION</scope>
    <source>
        <strain evidence="2 3">15112-1751.03</strain>
        <tissue evidence="2 3">Whole Adult</tissue>
    </source>
</reference>
<dbReference type="Proteomes" id="UP000515160">
    <property type="component" value="Chromosome 2R"/>
</dbReference>
<keyword evidence="1" id="KW-1185">Reference proteome</keyword>
<dbReference type="AlphaFoldDB" id="A0A9C6T057"/>
<name>A0A9C6T057_DROAB</name>
<evidence type="ECO:0000313" key="1">
    <source>
        <dbReference type="Proteomes" id="UP000515160"/>
    </source>
</evidence>
<dbReference type="RefSeq" id="XP_051862438.1">
    <property type="nucleotide sequence ID" value="XM_052006478.1"/>
</dbReference>
<dbReference type="RefSeq" id="XP_051862440.1">
    <property type="nucleotide sequence ID" value="XM_052006480.1"/>
</dbReference>
<accession>A0A9C6T057</accession>
<evidence type="ECO:0000313" key="2">
    <source>
        <dbReference type="RefSeq" id="XP_051862438.1"/>
    </source>
</evidence>
<evidence type="ECO:0000313" key="3">
    <source>
        <dbReference type="RefSeq" id="XP_051862440.1"/>
    </source>
</evidence>
<organism evidence="1 3">
    <name type="scientific">Drosophila albomicans</name>
    <name type="common">Fruit fly</name>
    <dbReference type="NCBI Taxonomy" id="7291"/>
    <lineage>
        <taxon>Eukaryota</taxon>
        <taxon>Metazoa</taxon>
        <taxon>Ecdysozoa</taxon>
        <taxon>Arthropoda</taxon>
        <taxon>Hexapoda</taxon>
        <taxon>Insecta</taxon>
        <taxon>Pterygota</taxon>
        <taxon>Neoptera</taxon>
        <taxon>Endopterygota</taxon>
        <taxon>Diptera</taxon>
        <taxon>Brachycera</taxon>
        <taxon>Muscomorpha</taxon>
        <taxon>Ephydroidea</taxon>
        <taxon>Drosophilidae</taxon>
        <taxon>Drosophila</taxon>
    </lineage>
</organism>
<dbReference type="GeneID" id="127565832"/>
<proteinExistence type="predicted"/>
<sequence>MPQQADLHRPAATPSACSPAPGRFQASRLQLPAPKVDVTPCDGWLPSDDIQSITSGEEAISQAFSKRIYGRFAETFWQLSAQNLLLLRCDVRQYQFLYLHWLATYVIHNLLSVYQFVAAAVQDRVLVPRSL</sequence>